<gene>
    <name evidence="3" type="ORF">S01H1_67077</name>
</gene>
<dbReference type="GO" id="GO:0016903">
    <property type="term" value="F:oxidoreductase activity, acting on the aldehyde or oxo group of donors"/>
    <property type="evidence" value="ECO:0007669"/>
    <property type="project" value="InterPro"/>
</dbReference>
<keyword evidence="1" id="KW-0560">Oxidoreductase</keyword>
<dbReference type="InterPro" id="IPR019752">
    <property type="entry name" value="Pyrv/ketoisovalerate_OxRed_cat"/>
</dbReference>
<dbReference type="InterPro" id="IPR002869">
    <property type="entry name" value="Pyrv_flavodox_OxRed_cen"/>
</dbReference>
<proteinExistence type="predicted"/>
<comment type="caution">
    <text evidence="3">The sequence shown here is derived from an EMBL/GenBank/DDBJ whole genome shotgun (WGS) entry which is preliminary data.</text>
</comment>
<dbReference type="InterPro" id="IPR052198">
    <property type="entry name" value="IorB_Oxidoreductase"/>
</dbReference>
<protein>
    <recommendedName>
        <fullName evidence="2">Pyruvate/ketoisovalerate oxidoreductase catalytic domain-containing protein</fullName>
    </recommendedName>
</protein>
<evidence type="ECO:0000313" key="3">
    <source>
        <dbReference type="EMBL" id="GAG35702.1"/>
    </source>
</evidence>
<name>X0XK22_9ZZZZ</name>
<organism evidence="3">
    <name type="scientific">marine sediment metagenome</name>
    <dbReference type="NCBI Taxonomy" id="412755"/>
    <lineage>
        <taxon>unclassified sequences</taxon>
        <taxon>metagenomes</taxon>
        <taxon>ecological metagenomes</taxon>
    </lineage>
</organism>
<reference evidence="3" key="1">
    <citation type="journal article" date="2014" name="Front. Microbiol.">
        <title>High frequency of phylogenetically diverse reductive dehalogenase-homologous genes in deep subseafloor sedimentary metagenomes.</title>
        <authorList>
            <person name="Kawai M."/>
            <person name="Futagami T."/>
            <person name="Toyoda A."/>
            <person name="Takaki Y."/>
            <person name="Nishi S."/>
            <person name="Hori S."/>
            <person name="Arai W."/>
            <person name="Tsubouchi T."/>
            <person name="Morono Y."/>
            <person name="Uchiyama I."/>
            <person name="Ito T."/>
            <person name="Fujiyama A."/>
            <person name="Inagaki F."/>
            <person name="Takami H."/>
        </authorList>
    </citation>
    <scope>NUCLEOTIDE SEQUENCE</scope>
    <source>
        <strain evidence="3">Expedition CK06-06</strain>
    </source>
</reference>
<dbReference type="AlphaFoldDB" id="X0XK22"/>
<dbReference type="PANTHER" id="PTHR43854">
    <property type="entry name" value="INDOLEPYRUVATE OXIDOREDUCTASE SUBUNIT IORB"/>
    <property type="match status" value="1"/>
</dbReference>
<evidence type="ECO:0000259" key="2">
    <source>
        <dbReference type="Pfam" id="PF01558"/>
    </source>
</evidence>
<dbReference type="PANTHER" id="PTHR43854:SF1">
    <property type="entry name" value="INDOLEPYRUVATE OXIDOREDUCTASE SUBUNIT IORB"/>
    <property type="match status" value="1"/>
</dbReference>
<sequence length="201" mass="21592">MELNVLIAGVGGQGNLFASSILAGYLIEKGYRVLAVETIGAAQRGGSVVSHLRVSDAELYSPLIPAGKVDILMGFEIIEMLRNFELLAGDGMYLLNDYKEPTVLCNMEMDTYPSDEEIQAALKKSGKKGYSIKATECARQIGGSLLTNVVMVGALCQVSPLFDSQEVKQVLVGKSPARVKEQNLQAFDAGGSLIQKAMRES</sequence>
<accession>X0XK22</accession>
<dbReference type="SUPFAM" id="SSF53323">
    <property type="entry name" value="Pyruvate-ferredoxin oxidoreductase, PFOR, domain III"/>
    <property type="match status" value="1"/>
</dbReference>
<dbReference type="EMBL" id="BARS01044392">
    <property type="protein sequence ID" value="GAG35702.1"/>
    <property type="molecule type" value="Genomic_DNA"/>
</dbReference>
<feature type="domain" description="Pyruvate/ketoisovalerate oxidoreductase catalytic" evidence="2">
    <location>
        <begin position="11"/>
        <end position="190"/>
    </location>
</feature>
<evidence type="ECO:0000256" key="1">
    <source>
        <dbReference type="ARBA" id="ARBA00023002"/>
    </source>
</evidence>
<dbReference type="Gene3D" id="3.40.920.10">
    <property type="entry name" value="Pyruvate-ferredoxin oxidoreductase, PFOR, domain III"/>
    <property type="match status" value="1"/>
</dbReference>
<dbReference type="Pfam" id="PF01558">
    <property type="entry name" value="POR"/>
    <property type="match status" value="1"/>
</dbReference>